<dbReference type="EMBL" id="JAUHQA010000001">
    <property type="protein sequence ID" value="MDN4481062.1"/>
    <property type="molecule type" value="Genomic_DNA"/>
</dbReference>
<organism evidence="1 2">
    <name type="scientific">Demequina muriae</name>
    <dbReference type="NCBI Taxonomy" id="3051664"/>
    <lineage>
        <taxon>Bacteria</taxon>
        <taxon>Bacillati</taxon>
        <taxon>Actinomycetota</taxon>
        <taxon>Actinomycetes</taxon>
        <taxon>Micrococcales</taxon>
        <taxon>Demequinaceae</taxon>
        <taxon>Demequina</taxon>
    </lineage>
</organism>
<dbReference type="InterPro" id="IPR017853">
    <property type="entry name" value="GH"/>
</dbReference>
<dbReference type="SUPFAM" id="SSF51445">
    <property type="entry name" value="(Trans)glycosidases"/>
    <property type="match status" value="1"/>
</dbReference>
<dbReference type="InterPro" id="IPR024778">
    <property type="entry name" value="Put_cellulase"/>
</dbReference>
<name>A0ABT8GI00_9MICO</name>
<evidence type="ECO:0000313" key="1">
    <source>
        <dbReference type="EMBL" id="MDN4481062.1"/>
    </source>
</evidence>
<accession>A0ABT8GI00</accession>
<sequence length="425" mass="47344">MTVSHTYPTAAGVPDHLPTRLAITLWDFSWYTRCGQGEPYEDIDAAVADAASLGYNAIRICAAPMLMFGGLGVEDLARDLRIEGLGRANTGGYYGQRTRWYDAPGGYSINLYERLEALFAAARRHGMVIMLASWEYQQATAFAASSRWWEAIDSVPLEKRPRALATAWDGLIRWLDARGHRDRIAMVELHNEVDFSMLPPMENMADALTELRAHHSDLVVTASYGKPPHLEMYRLPESMGAIQCHVYSYGVLDALQDELDIRGTGMENYPGDALAAMLVKDSPSPQAYGAPIAWKMNATVVTDRMIYGYDWLDADAWDTWLYSHYGEYRAMMIREITSRTKAIARAAHWRGVPAVIGEGWVGYTPLHGTFEEGPGGRALVEAGVETALAEGAWGMVLCSNAAPHHPMWEQRAWQIRLNAKIRAQS</sequence>
<keyword evidence="2" id="KW-1185">Reference proteome</keyword>
<comment type="caution">
    <text evidence="1">The sequence shown here is derived from an EMBL/GenBank/DDBJ whole genome shotgun (WGS) entry which is preliminary data.</text>
</comment>
<proteinExistence type="predicted"/>
<protein>
    <submittedName>
        <fullName evidence="1">Cellulase-like family protein</fullName>
    </submittedName>
</protein>
<evidence type="ECO:0000313" key="2">
    <source>
        <dbReference type="Proteomes" id="UP001172708"/>
    </source>
</evidence>
<dbReference type="Gene3D" id="3.20.20.80">
    <property type="entry name" value="Glycosidases"/>
    <property type="match status" value="1"/>
</dbReference>
<reference evidence="1" key="1">
    <citation type="submission" date="2023-06" db="EMBL/GenBank/DDBJ databases">
        <title>Egi l300058.</title>
        <authorList>
            <person name="Gao L."/>
            <person name="Fang B.-Z."/>
            <person name="Li W.-J."/>
        </authorList>
    </citation>
    <scope>NUCLEOTIDE SEQUENCE</scope>
    <source>
        <strain evidence="1">EGI L300058</strain>
    </source>
</reference>
<dbReference type="Proteomes" id="UP001172708">
    <property type="component" value="Unassembled WGS sequence"/>
</dbReference>
<gene>
    <name evidence="1" type="ORF">QQX02_09030</name>
</gene>
<dbReference type="RefSeq" id="WP_301142571.1">
    <property type="nucleotide sequence ID" value="NZ_JAUHQA010000001.1"/>
</dbReference>
<dbReference type="Pfam" id="PF12876">
    <property type="entry name" value="Cellulase-like"/>
    <property type="match status" value="2"/>
</dbReference>